<name>C7QK77_CATAD</name>
<accession>C7QK77</accession>
<evidence type="ECO:0008006" key="3">
    <source>
        <dbReference type="Google" id="ProtNLM"/>
    </source>
</evidence>
<dbReference type="InterPro" id="IPR018724">
    <property type="entry name" value="2OG-Fe_dioxygenase"/>
</dbReference>
<sequence length="243" mass="26803">MTTDSAIFSVTLAAVKDLAESGTHLLGASEFSSLTNSTPQDWARFGQNWDDLKLDTYMADGGTYRYRRYDQFVVDVEAERIILLQHGPYRQEADINKLNGGIDRVYEPLTAAFLDDPLFRNILMELALIFSGVEDVKKWNVKVTPIRIIATQDQAGQPTPEGRHSDGATFITSLMIGRTNVVGADSSVYSPDGEALITTMLAEPGEILLSDDRRTLHDVTPVRPGEAGQPAHRDVLIMAYTAL</sequence>
<dbReference type="RefSeq" id="WP_015794880.1">
    <property type="nucleotide sequence ID" value="NC_013131.1"/>
</dbReference>
<evidence type="ECO:0000313" key="1">
    <source>
        <dbReference type="EMBL" id="ACU75151.1"/>
    </source>
</evidence>
<dbReference type="EMBL" id="CP001700">
    <property type="protein sequence ID" value="ACU75151.1"/>
    <property type="molecule type" value="Genomic_DNA"/>
</dbReference>
<dbReference type="KEGG" id="cai:Caci_6297"/>
<dbReference type="InParanoid" id="C7QK77"/>
<proteinExistence type="predicted"/>
<evidence type="ECO:0000313" key="2">
    <source>
        <dbReference type="Proteomes" id="UP000000851"/>
    </source>
</evidence>
<dbReference type="STRING" id="479433.Caci_6297"/>
<gene>
    <name evidence="1" type="ordered locus">Caci_6297</name>
</gene>
<dbReference type="eggNOG" id="COG4340">
    <property type="taxonomic scope" value="Bacteria"/>
</dbReference>
<dbReference type="HOGENOM" id="CLU_078728_0_0_11"/>
<dbReference type="AlphaFoldDB" id="C7QK77"/>
<keyword evidence="2" id="KW-1185">Reference proteome</keyword>
<dbReference type="Pfam" id="PF10014">
    <property type="entry name" value="2OG-Fe_Oxy_2"/>
    <property type="match status" value="1"/>
</dbReference>
<protein>
    <recommendedName>
        <fullName evidence="3">2OG-Fe dioxygenase family protein</fullName>
    </recommendedName>
</protein>
<dbReference type="Proteomes" id="UP000000851">
    <property type="component" value="Chromosome"/>
</dbReference>
<reference evidence="1 2" key="1">
    <citation type="journal article" date="2009" name="Stand. Genomic Sci.">
        <title>Complete genome sequence of Catenulispora acidiphila type strain (ID 139908).</title>
        <authorList>
            <person name="Copeland A."/>
            <person name="Lapidus A."/>
            <person name="Glavina Del Rio T."/>
            <person name="Nolan M."/>
            <person name="Lucas S."/>
            <person name="Chen F."/>
            <person name="Tice H."/>
            <person name="Cheng J.F."/>
            <person name="Bruce D."/>
            <person name="Goodwin L."/>
            <person name="Pitluck S."/>
            <person name="Mikhailova N."/>
            <person name="Pati A."/>
            <person name="Ivanova N."/>
            <person name="Mavromatis K."/>
            <person name="Chen A."/>
            <person name="Palaniappan K."/>
            <person name="Chain P."/>
            <person name="Land M."/>
            <person name="Hauser L."/>
            <person name="Chang Y.J."/>
            <person name="Jeffries C.D."/>
            <person name="Chertkov O."/>
            <person name="Brettin T."/>
            <person name="Detter J.C."/>
            <person name="Han C."/>
            <person name="Ali Z."/>
            <person name="Tindall B.J."/>
            <person name="Goker M."/>
            <person name="Bristow J."/>
            <person name="Eisen J.A."/>
            <person name="Markowitz V."/>
            <person name="Hugenholtz P."/>
            <person name="Kyrpides N.C."/>
            <person name="Klenk H.P."/>
        </authorList>
    </citation>
    <scope>NUCLEOTIDE SEQUENCE [LARGE SCALE GENOMIC DNA]</scope>
    <source>
        <strain evidence="2">DSM 44928 / JCM 14897 / NBRC 102108 / NRRL B-24433 / ID139908</strain>
    </source>
</reference>
<organism evidence="1 2">
    <name type="scientific">Catenulispora acidiphila (strain DSM 44928 / JCM 14897 / NBRC 102108 / NRRL B-24433 / ID139908)</name>
    <dbReference type="NCBI Taxonomy" id="479433"/>
    <lineage>
        <taxon>Bacteria</taxon>
        <taxon>Bacillati</taxon>
        <taxon>Actinomycetota</taxon>
        <taxon>Actinomycetes</taxon>
        <taxon>Catenulisporales</taxon>
        <taxon>Catenulisporaceae</taxon>
        <taxon>Catenulispora</taxon>
    </lineage>
</organism>
<dbReference type="OrthoDB" id="6681382at2"/>
<dbReference type="Gene3D" id="2.60.120.620">
    <property type="entry name" value="q2cbj1_9rhob like domain"/>
    <property type="match status" value="1"/>
</dbReference>
<dbReference type="GO" id="GO:0051213">
    <property type="term" value="F:dioxygenase activity"/>
    <property type="evidence" value="ECO:0007669"/>
    <property type="project" value="InterPro"/>
</dbReference>